<reference evidence="1 2" key="1">
    <citation type="journal article" date="2022" name="Genome Biol. Evol.">
        <title>The Spruce Budworm Genome: Reconstructing the Evolutionary History of Antifreeze Proteins.</title>
        <authorList>
            <person name="Beliveau C."/>
            <person name="Gagne P."/>
            <person name="Picq S."/>
            <person name="Vernygora O."/>
            <person name="Keeling C.I."/>
            <person name="Pinkney K."/>
            <person name="Doucet D."/>
            <person name="Wen F."/>
            <person name="Johnston J.S."/>
            <person name="Maaroufi H."/>
            <person name="Boyle B."/>
            <person name="Laroche J."/>
            <person name="Dewar K."/>
            <person name="Juretic N."/>
            <person name="Blackburn G."/>
            <person name="Nisole A."/>
            <person name="Brunet B."/>
            <person name="Brandao M."/>
            <person name="Lumley L."/>
            <person name="Duan J."/>
            <person name="Quan G."/>
            <person name="Lucarotti C.J."/>
            <person name="Roe A.D."/>
            <person name="Sperling F.A.H."/>
            <person name="Levesque R.C."/>
            <person name="Cusson M."/>
        </authorList>
    </citation>
    <scope>NUCLEOTIDE SEQUENCE [LARGE SCALE GENOMIC DNA]</scope>
    <source>
        <strain evidence="1">Glfc:IPQL:Cfum</strain>
    </source>
</reference>
<organism evidence="1 2">
    <name type="scientific">Choristoneura fumiferana</name>
    <name type="common">Spruce budworm moth</name>
    <name type="synonym">Archips fumiferana</name>
    <dbReference type="NCBI Taxonomy" id="7141"/>
    <lineage>
        <taxon>Eukaryota</taxon>
        <taxon>Metazoa</taxon>
        <taxon>Ecdysozoa</taxon>
        <taxon>Arthropoda</taxon>
        <taxon>Hexapoda</taxon>
        <taxon>Insecta</taxon>
        <taxon>Pterygota</taxon>
        <taxon>Neoptera</taxon>
        <taxon>Endopterygota</taxon>
        <taxon>Lepidoptera</taxon>
        <taxon>Glossata</taxon>
        <taxon>Ditrysia</taxon>
        <taxon>Tortricoidea</taxon>
        <taxon>Tortricidae</taxon>
        <taxon>Tortricinae</taxon>
        <taxon>Choristoneura</taxon>
    </lineage>
</organism>
<accession>A0ACC0KXQ3</accession>
<gene>
    <name evidence="1" type="ORF">MSG28_009349</name>
</gene>
<proteinExistence type="predicted"/>
<name>A0ACC0KXQ3_CHOFU</name>
<protein>
    <submittedName>
        <fullName evidence="1">Uncharacterized protein</fullName>
    </submittedName>
</protein>
<dbReference type="EMBL" id="CM046115">
    <property type="protein sequence ID" value="KAI8441085.1"/>
    <property type="molecule type" value="Genomic_DNA"/>
</dbReference>
<sequence>MRCLYFLAVLLACLSLAYCGPLPDDAKPLCLPRDGRAVDCNHCLCPQDASTRRFLNGLFGTLVNFGSMSHKVS</sequence>
<keyword evidence="2" id="KW-1185">Reference proteome</keyword>
<comment type="caution">
    <text evidence="1">The sequence shown here is derived from an EMBL/GenBank/DDBJ whole genome shotgun (WGS) entry which is preliminary data.</text>
</comment>
<evidence type="ECO:0000313" key="2">
    <source>
        <dbReference type="Proteomes" id="UP001064048"/>
    </source>
</evidence>
<evidence type="ECO:0000313" key="1">
    <source>
        <dbReference type="EMBL" id="KAI8441085.1"/>
    </source>
</evidence>
<dbReference type="Proteomes" id="UP001064048">
    <property type="component" value="Chromosome 15"/>
</dbReference>